<comment type="caution">
    <text evidence="1">The sequence shown here is derived from an EMBL/GenBank/DDBJ whole genome shotgun (WGS) entry which is preliminary data.</text>
</comment>
<sequence length="150" mass="16453">MIGSIQGRILVQTNVDQQTAFNSTLSSPIRCETTVKLNQENIALLPTAIALIKDDSGKDIEIRILLDSGSQTCFSSESFAKRHSLNYDSSDRISVTGIYTTTPTITLGRKKLCLFSSHDRNIKFEIKAFVLKSLIASPSSNTVTSSDLNH</sequence>
<evidence type="ECO:0008006" key="3">
    <source>
        <dbReference type="Google" id="ProtNLM"/>
    </source>
</evidence>
<organism evidence="1 2">
    <name type="scientific">Caerostris darwini</name>
    <dbReference type="NCBI Taxonomy" id="1538125"/>
    <lineage>
        <taxon>Eukaryota</taxon>
        <taxon>Metazoa</taxon>
        <taxon>Ecdysozoa</taxon>
        <taxon>Arthropoda</taxon>
        <taxon>Chelicerata</taxon>
        <taxon>Arachnida</taxon>
        <taxon>Araneae</taxon>
        <taxon>Araneomorphae</taxon>
        <taxon>Entelegynae</taxon>
        <taxon>Araneoidea</taxon>
        <taxon>Araneidae</taxon>
        <taxon>Caerostris</taxon>
    </lineage>
</organism>
<dbReference type="InterPro" id="IPR021109">
    <property type="entry name" value="Peptidase_aspartic_dom_sf"/>
</dbReference>
<dbReference type="EMBL" id="BPLQ01009677">
    <property type="protein sequence ID" value="GIY45883.1"/>
    <property type="molecule type" value="Genomic_DNA"/>
</dbReference>
<evidence type="ECO:0000313" key="2">
    <source>
        <dbReference type="Proteomes" id="UP001054837"/>
    </source>
</evidence>
<evidence type="ECO:0000313" key="1">
    <source>
        <dbReference type="EMBL" id="GIY45883.1"/>
    </source>
</evidence>
<dbReference type="AlphaFoldDB" id="A0AAV4TH08"/>
<dbReference type="Gene3D" id="2.40.70.10">
    <property type="entry name" value="Acid Proteases"/>
    <property type="match status" value="1"/>
</dbReference>
<proteinExistence type="predicted"/>
<protein>
    <recommendedName>
        <fullName evidence="3">Peptidase aspartic putative domain-containing protein</fullName>
    </recommendedName>
</protein>
<dbReference type="Proteomes" id="UP001054837">
    <property type="component" value="Unassembled WGS sequence"/>
</dbReference>
<keyword evidence="2" id="KW-1185">Reference proteome</keyword>
<name>A0AAV4TH08_9ARAC</name>
<accession>A0AAV4TH08</accession>
<gene>
    <name evidence="1" type="ORF">CDAR_226561</name>
</gene>
<reference evidence="1 2" key="1">
    <citation type="submission" date="2021-06" db="EMBL/GenBank/DDBJ databases">
        <title>Caerostris darwini draft genome.</title>
        <authorList>
            <person name="Kono N."/>
            <person name="Arakawa K."/>
        </authorList>
    </citation>
    <scope>NUCLEOTIDE SEQUENCE [LARGE SCALE GENOMIC DNA]</scope>
</reference>